<reference evidence="2" key="1">
    <citation type="journal article" date="2023" name="Mol. Phylogenet. Evol.">
        <title>Genome-scale phylogeny and comparative genomics of the fungal order Sordariales.</title>
        <authorList>
            <person name="Hensen N."/>
            <person name="Bonometti L."/>
            <person name="Westerberg I."/>
            <person name="Brannstrom I.O."/>
            <person name="Guillou S."/>
            <person name="Cros-Aarteil S."/>
            <person name="Calhoun S."/>
            <person name="Haridas S."/>
            <person name="Kuo A."/>
            <person name="Mondo S."/>
            <person name="Pangilinan J."/>
            <person name="Riley R."/>
            <person name="LaButti K."/>
            <person name="Andreopoulos B."/>
            <person name="Lipzen A."/>
            <person name="Chen C."/>
            <person name="Yan M."/>
            <person name="Daum C."/>
            <person name="Ng V."/>
            <person name="Clum A."/>
            <person name="Steindorff A."/>
            <person name="Ohm R.A."/>
            <person name="Martin F."/>
            <person name="Silar P."/>
            <person name="Natvig D.O."/>
            <person name="Lalanne C."/>
            <person name="Gautier V."/>
            <person name="Ament-Velasquez S.L."/>
            <person name="Kruys A."/>
            <person name="Hutchinson M.I."/>
            <person name="Powell A.J."/>
            <person name="Barry K."/>
            <person name="Miller A.N."/>
            <person name="Grigoriev I.V."/>
            <person name="Debuchy R."/>
            <person name="Gladieux P."/>
            <person name="Hiltunen Thoren M."/>
            <person name="Johannesson H."/>
        </authorList>
    </citation>
    <scope>NUCLEOTIDE SEQUENCE</scope>
    <source>
        <strain evidence="2">CBS 731.68</strain>
    </source>
</reference>
<dbReference type="InterPro" id="IPR036047">
    <property type="entry name" value="F-box-like_dom_sf"/>
</dbReference>
<dbReference type="EMBL" id="MU853254">
    <property type="protein sequence ID" value="KAK4119086.1"/>
    <property type="molecule type" value="Genomic_DNA"/>
</dbReference>
<dbReference type="Pfam" id="PF00646">
    <property type="entry name" value="F-box"/>
    <property type="match status" value="1"/>
</dbReference>
<dbReference type="Gene3D" id="1.20.1280.50">
    <property type="match status" value="1"/>
</dbReference>
<evidence type="ECO:0000259" key="1">
    <source>
        <dbReference type="PROSITE" id="PS50181"/>
    </source>
</evidence>
<evidence type="ECO:0000313" key="2">
    <source>
        <dbReference type="EMBL" id="KAK4119086.1"/>
    </source>
</evidence>
<dbReference type="InterPro" id="IPR001810">
    <property type="entry name" value="F-box_dom"/>
</dbReference>
<dbReference type="SMART" id="SM00256">
    <property type="entry name" value="FBOX"/>
    <property type="match status" value="1"/>
</dbReference>
<dbReference type="PROSITE" id="PS50181">
    <property type="entry name" value="FBOX"/>
    <property type="match status" value="1"/>
</dbReference>
<dbReference type="SUPFAM" id="SSF81383">
    <property type="entry name" value="F-box domain"/>
    <property type="match status" value="1"/>
</dbReference>
<dbReference type="AlphaFoldDB" id="A0AAN6TS69"/>
<reference evidence="2" key="2">
    <citation type="submission" date="2023-05" db="EMBL/GenBank/DDBJ databases">
        <authorList>
            <consortium name="Lawrence Berkeley National Laboratory"/>
            <person name="Steindorff A."/>
            <person name="Hensen N."/>
            <person name="Bonometti L."/>
            <person name="Westerberg I."/>
            <person name="Brannstrom I.O."/>
            <person name="Guillou S."/>
            <person name="Cros-Aarteil S."/>
            <person name="Calhoun S."/>
            <person name="Haridas S."/>
            <person name="Kuo A."/>
            <person name="Mondo S."/>
            <person name="Pangilinan J."/>
            <person name="Riley R."/>
            <person name="Labutti K."/>
            <person name="Andreopoulos B."/>
            <person name="Lipzen A."/>
            <person name="Chen C."/>
            <person name="Yanf M."/>
            <person name="Daum C."/>
            <person name="Ng V."/>
            <person name="Clum A."/>
            <person name="Ohm R."/>
            <person name="Martin F."/>
            <person name="Silar P."/>
            <person name="Natvig D."/>
            <person name="Lalanne C."/>
            <person name="Gautier V."/>
            <person name="Ament-Velasquez S.L."/>
            <person name="Kruys A."/>
            <person name="Hutchinson M.I."/>
            <person name="Powell A.J."/>
            <person name="Barry K."/>
            <person name="Miller A.N."/>
            <person name="Grigoriev I.V."/>
            <person name="Debuchy R."/>
            <person name="Gladieux P."/>
            <person name="Thoren M.H."/>
            <person name="Johannesson H."/>
        </authorList>
    </citation>
    <scope>NUCLEOTIDE SEQUENCE</scope>
    <source>
        <strain evidence="2">CBS 731.68</strain>
    </source>
</reference>
<dbReference type="GeneID" id="87826387"/>
<name>A0AAN6TS69_9PEZI</name>
<dbReference type="RefSeq" id="XP_062642859.1">
    <property type="nucleotide sequence ID" value="XM_062789617.1"/>
</dbReference>
<comment type="caution">
    <text evidence="2">The sequence shown here is derived from an EMBL/GenBank/DDBJ whole genome shotgun (WGS) entry which is preliminary data.</text>
</comment>
<keyword evidence="3" id="KW-1185">Reference proteome</keyword>
<protein>
    <recommendedName>
        <fullName evidence="1">F-box domain-containing protein</fullName>
    </recommendedName>
</protein>
<sequence length="491" mass="58049">MLLFFNTHIPPEVVQQIVRQLDPISLIALSQTSKSWRAFISPIQHDYVQRLLALELMPEHGGIVPMFDELSQKLCPPWDGSEWKSNKYACCGCMKLQSHMMFDNHAILRRPYRKPPPWSVEAEKAAITDWEPLEPSARWRRIQAREARVREEQRKWARIVEWRRDYVIGNRTGYQFPLAARDHPDEDEEYPVRAYLTGTARQKRRCIECKRLLNIRTRPPCTIEVTVSPTATAVISRQGLFLSMWDRHFPGLVEPPPPEERPRVWRSFRGSRPALGLFLNVYVVFCRFCKKWLMDSAFRNWKLQEWEWPLPARFTIDPLICNRCYLESGGGSARLARELSAGALAMFQEHRREIGGQLRFGWDYIYNDFNNAANVVTSLAEFKAIGNEILDGLEWVTEVNGYGDRRRFPDLEKSDLLDLRRRFERYREFIYDDKVDSGRREEILKSWFKLWVEDYDKFEGMYIWLGKQIAWLESEPNAVLDYVLERDPYQI</sequence>
<evidence type="ECO:0000313" key="3">
    <source>
        <dbReference type="Proteomes" id="UP001302602"/>
    </source>
</evidence>
<organism evidence="2 3">
    <name type="scientific">Parathielavia appendiculata</name>
    <dbReference type="NCBI Taxonomy" id="2587402"/>
    <lineage>
        <taxon>Eukaryota</taxon>
        <taxon>Fungi</taxon>
        <taxon>Dikarya</taxon>
        <taxon>Ascomycota</taxon>
        <taxon>Pezizomycotina</taxon>
        <taxon>Sordariomycetes</taxon>
        <taxon>Sordariomycetidae</taxon>
        <taxon>Sordariales</taxon>
        <taxon>Chaetomiaceae</taxon>
        <taxon>Parathielavia</taxon>
    </lineage>
</organism>
<proteinExistence type="predicted"/>
<gene>
    <name evidence="2" type="ORF">N657DRAFT_582486</name>
</gene>
<feature type="domain" description="F-box" evidence="1">
    <location>
        <begin position="3"/>
        <end position="51"/>
    </location>
</feature>
<dbReference type="CDD" id="cd09917">
    <property type="entry name" value="F-box_SF"/>
    <property type="match status" value="1"/>
</dbReference>
<dbReference type="Proteomes" id="UP001302602">
    <property type="component" value="Unassembled WGS sequence"/>
</dbReference>
<accession>A0AAN6TS69</accession>